<keyword evidence="12" id="KW-1185">Reference proteome</keyword>
<gene>
    <name evidence="11" type="ORF">FGIG_07722</name>
</gene>
<evidence type="ECO:0000313" key="12">
    <source>
        <dbReference type="Proteomes" id="UP000316759"/>
    </source>
</evidence>
<keyword evidence="9" id="KW-0256">Endoplasmic reticulum</keyword>
<feature type="transmembrane region" description="Helical" evidence="9">
    <location>
        <begin position="52"/>
        <end position="75"/>
    </location>
</feature>
<dbReference type="EC" id="1.3.1.94" evidence="2 9"/>
<name>A0A504YY75_FASGI</name>
<proteinExistence type="inferred from homology"/>
<comment type="pathway">
    <text evidence="9">Protein modification; protein glycosylation.</text>
</comment>
<comment type="similarity">
    <text evidence="6 9">Belongs to the steroid 5-alpha reductase family. Polyprenal reductase subfamily.</text>
</comment>
<dbReference type="AlphaFoldDB" id="A0A504YY75"/>
<dbReference type="GO" id="GO:0160198">
    <property type="term" value="F:polyprenal reductase activity"/>
    <property type="evidence" value="ECO:0007669"/>
    <property type="project" value="UniProtKB-EC"/>
</dbReference>
<evidence type="ECO:0000256" key="2">
    <source>
        <dbReference type="ARBA" id="ARBA00012522"/>
    </source>
</evidence>
<feature type="transmembrane region" description="Helical" evidence="9">
    <location>
        <begin position="279"/>
        <end position="297"/>
    </location>
</feature>
<dbReference type="Proteomes" id="UP000316759">
    <property type="component" value="Unassembled WGS sequence"/>
</dbReference>
<dbReference type="PROSITE" id="PS50244">
    <property type="entry name" value="S5A_REDUCTASE"/>
    <property type="match status" value="1"/>
</dbReference>
<evidence type="ECO:0000256" key="4">
    <source>
        <dbReference type="ARBA" id="ARBA00022989"/>
    </source>
</evidence>
<dbReference type="PANTHER" id="PTHR14624">
    <property type="entry name" value="DFG10 PROTEIN"/>
    <property type="match status" value="1"/>
</dbReference>
<dbReference type="GO" id="GO:0016095">
    <property type="term" value="P:polyprenol catabolic process"/>
    <property type="evidence" value="ECO:0007669"/>
    <property type="project" value="UniProtKB-UniRule"/>
</dbReference>
<feature type="transmembrane region" description="Helical" evidence="9">
    <location>
        <begin position="111"/>
        <end position="129"/>
    </location>
</feature>
<comment type="caution">
    <text evidence="11">The sequence shown here is derived from an EMBL/GenBank/DDBJ whole genome shotgun (WGS) entry which is preliminary data.</text>
</comment>
<dbReference type="EMBL" id="SUNJ01002946">
    <property type="protein sequence ID" value="TPP65599.1"/>
    <property type="molecule type" value="Genomic_DNA"/>
</dbReference>
<accession>A0A504YY75</accession>
<feature type="transmembrane region" description="Helical" evidence="9">
    <location>
        <begin position="256"/>
        <end position="273"/>
    </location>
</feature>
<evidence type="ECO:0000313" key="11">
    <source>
        <dbReference type="EMBL" id="TPP65599.1"/>
    </source>
</evidence>
<dbReference type="InterPro" id="IPR001104">
    <property type="entry name" value="3-oxo-5_a-steroid_4-DH_C"/>
</dbReference>
<feature type="transmembrane region" description="Helical" evidence="9">
    <location>
        <begin position="138"/>
        <end position="156"/>
    </location>
</feature>
<dbReference type="Pfam" id="PF02544">
    <property type="entry name" value="Steroid_dh"/>
    <property type="match status" value="1"/>
</dbReference>
<keyword evidence="5 9" id="KW-0472">Membrane</keyword>
<sequence length="321" mass="37454">MLFEPIGETLTFRLIEHVNQCRLIIVGSERVDDLPTVVSPTREIQMNFRAELAGRCVSLFSSFAVIIVLLTYIYMRYKERLPGIFQYSFLFGKRKPTFDSRFEVLRLPKSWFRYFYLVGVISTSIMMFVESRVTHPHLTVLLSLGLFLTHLVRRFYETVFVSRFGRNQMSVTHFVLGLFFYCTVPIALHGSRTEAVSRGPLGITFSAFQIAALQYSQHVVCRQLADLRKPGSGKPNESVNSKYFIPTGSMFQHITCPHYLFEIALYLSLHWLLTTRWTLFSHIVLFVFANQICSAWVTHSWYQEQFPEWAKERYALVPYVF</sequence>
<comment type="catalytic activity">
    <reaction evidence="8 9">
        <text>a di-trans,poly-cis-dolichal + NADP(+) = a di-trans,poly-cis-polyprenal + NADPH + H(+)</text>
        <dbReference type="Rhea" id="RHEA:80727"/>
        <dbReference type="Rhea" id="RHEA-COMP:19536"/>
        <dbReference type="Rhea" id="RHEA-COMP:19537"/>
        <dbReference type="ChEBI" id="CHEBI:15378"/>
        <dbReference type="ChEBI" id="CHEBI:57783"/>
        <dbReference type="ChEBI" id="CHEBI:58349"/>
        <dbReference type="ChEBI" id="CHEBI:231623"/>
        <dbReference type="ChEBI" id="CHEBI:231637"/>
        <dbReference type="EC" id="1.3.1.94"/>
    </reaction>
    <physiologicalReaction direction="right-to-left" evidence="8 9">
        <dbReference type="Rhea" id="RHEA:80729"/>
    </physiologicalReaction>
</comment>
<dbReference type="STRING" id="46835.A0A504YY75"/>
<dbReference type="OrthoDB" id="5788137at2759"/>
<feature type="transmembrane region" description="Helical" evidence="9">
    <location>
        <begin position="168"/>
        <end position="188"/>
    </location>
</feature>
<dbReference type="InterPro" id="IPR039698">
    <property type="entry name" value="Dfg10/SRD5A3"/>
</dbReference>
<organism evidence="11 12">
    <name type="scientific">Fasciola gigantica</name>
    <name type="common">Giant liver fluke</name>
    <dbReference type="NCBI Taxonomy" id="46835"/>
    <lineage>
        <taxon>Eukaryota</taxon>
        <taxon>Metazoa</taxon>
        <taxon>Spiralia</taxon>
        <taxon>Lophotrochozoa</taxon>
        <taxon>Platyhelminthes</taxon>
        <taxon>Trematoda</taxon>
        <taxon>Digenea</taxon>
        <taxon>Plagiorchiida</taxon>
        <taxon>Echinostomata</taxon>
        <taxon>Echinostomatoidea</taxon>
        <taxon>Fasciolidae</taxon>
        <taxon>Fasciola</taxon>
    </lineage>
</organism>
<dbReference type="UniPathway" id="UPA00378"/>
<dbReference type="GO" id="GO:0005789">
    <property type="term" value="C:endoplasmic reticulum membrane"/>
    <property type="evidence" value="ECO:0007669"/>
    <property type="project" value="UniProtKB-SubCell"/>
</dbReference>
<evidence type="ECO:0000256" key="5">
    <source>
        <dbReference type="ARBA" id="ARBA00023136"/>
    </source>
</evidence>
<dbReference type="GO" id="GO:0006488">
    <property type="term" value="P:dolichol-linked oligosaccharide biosynthetic process"/>
    <property type="evidence" value="ECO:0007669"/>
    <property type="project" value="UniProtKB-UniRule"/>
</dbReference>
<keyword evidence="9" id="KW-0560">Oxidoreductase</keyword>
<evidence type="ECO:0000256" key="6">
    <source>
        <dbReference type="ARBA" id="ARBA00046320"/>
    </source>
</evidence>
<dbReference type="GO" id="GO:0102389">
    <property type="term" value="F:polyprenol reductase activity"/>
    <property type="evidence" value="ECO:0007669"/>
    <property type="project" value="UniProtKB-UniRule"/>
</dbReference>
<dbReference type="PANTHER" id="PTHR14624:SF0">
    <property type="entry name" value="POLYPRENOL REDUCTASE"/>
    <property type="match status" value="1"/>
</dbReference>
<evidence type="ECO:0000256" key="1">
    <source>
        <dbReference type="ARBA" id="ARBA00004127"/>
    </source>
</evidence>
<reference evidence="11 12" key="1">
    <citation type="submission" date="2019-04" db="EMBL/GenBank/DDBJ databases">
        <title>Annotation for the trematode Fasciola gigantica.</title>
        <authorList>
            <person name="Choi Y.-J."/>
        </authorList>
    </citation>
    <scope>NUCLEOTIDE SEQUENCE [LARGE SCALE GENOMIC DNA]</scope>
    <source>
        <strain evidence="11">Uganda_cow_1</strain>
    </source>
</reference>
<dbReference type="GO" id="GO:0003865">
    <property type="term" value="F:3-oxo-5-alpha-steroid 4-dehydrogenase activity"/>
    <property type="evidence" value="ECO:0007669"/>
    <property type="project" value="TreeGrafter"/>
</dbReference>
<evidence type="ECO:0000256" key="9">
    <source>
        <dbReference type="RuleBase" id="RU367081"/>
    </source>
</evidence>
<comment type="function">
    <text evidence="9">Plays a key role in early steps of protein N-linked glycosylation by being involved in the conversion of polyprenol into dolichol. Acts as a polyprenal reductase that mediates the reduction of polyprenal into dolichal in a NADP-dependent mechanism. Dolichols are required for the synthesis of dolichol-linked monosaccharides and the oligosaccharide precursor used for N-glycosylation.</text>
</comment>
<feature type="domain" description="3-oxo-5-alpha-steroid 4-dehydrogenase C-terminal" evidence="10">
    <location>
        <begin position="222"/>
        <end position="321"/>
    </location>
</feature>
<keyword evidence="9" id="KW-0521">NADP</keyword>
<evidence type="ECO:0000256" key="3">
    <source>
        <dbReference type="ARBA" id="ARBA00022692"/>
    </source>
</evidence>
<protein>
    <recommendedName>
        <fullName evidence="7 9">Polyprenal reductase</fullName>
        <ecNumber evidence="2 9">1.3.1.94</ecNumber>
    </recommendedName>
</protein>
<comment type="subcellular location">
    <subcellularLocation>
        <location evidence="1">Endomembrane system</location>
        <topology evidence="1">Multi-pass membrane protein</topology>
    </subcellularLocation>
    <subcellularLocation>
        <location evidence="9">Endoplasmic reticulum membrane</location>
    </subcellularLocation>
</comment>
<keyword evidence="3 9" id="KW-0812">Transmembrane</keyword>
<keyword evidence="4 9" id="KW-1133">Transmembrane helix</keyword>
<evidence type="ECO:0000256" key="7">
    <source>
        <dbReference type="ARBA" id="ARBA00047186"/>
    </source>
</evidence>
<evidence type="ECO:0000259" key="10">
    <source>
        <dbReference type="Pfam" id="PF02544"/>
    </source>
</evidence>
<evidence type="ECO:0000256" key="8">
    <source>
        <dbReference type="ARBA" id="ARBA00049427"/>
    </source>
</evidence>